<dbReference type="AlphaFoldDB" id="A0AAW1Y4R5"/>
<comment type="caution">
    <text evidence="1">The sequence shown here is derived from an EMBL/GenBank/DDBJ whole genome shotgun (WGS) entry which is preliminary data.</text>
</comment>
<protein>
    <submittedName>
        <fullName evidence="1">Uncharacterized protein</fullName>
    </submittedName>
</protein>
<name>A0AAW1Y4R5_RUBAR</name>
<organism evidence="1 2">
    <name type="scientific">Rubus argutus</name>
    <name type="common">Southern blackberry</name>
    <dbReference type="NCBI Taxonomy" id="59490"/>
    <lineage>
        <taxon>Eukaryota</taxon>
        <taxon>Viridiplantae</taxon>
        <taxon>Streptophyta</taxon>
        <taxon>Embryophyta</taxon>
        <taxon>Tracheophyta</taxon>
        <taxon>Spermatophyta</taxon>
        <taxon>Magnoliopsida</taxon>
        <taxon>eudicotyledons</taxon>
        <taxon>Gunneridae</taxon>
        <taxon>Pentapetalae</taxon>
        <taxon>rosids</taxon>
        <taxon>fabids</taxon>
        <taxon>Rosales</taxon>
        <taxon>Rosaceae</taxon>
        <taxon>Rosoideae</taxon>
        <taxon>Rosoideae incertae sedis</taxon>
        <taxon>Rubus</taxon>
    </lineage>
</organism>
<reference evidence="1 2" key="1">
    <citation type="journal article" date="2023" name="G3 (Bethesda)">
        <title>A chromosome-length genome assembly and annotation of blackberry (Rubus argutus, cv. 'Hillquist').</title>
        <authorList>
            <person name="Bruna T."/>
            <person name="Aryal R."/>
            <person name="Dudchenko O."/>
            <person name="Sargent D.J."/>
            <person name="Mead D."/>
            <person name="Buti M."/>
            <person name="Cavallini A."/>
            <person name="Hytonen T."/>
            <person name="Andres J."/>
            <person name="Pham M."/>
            <person name="Weisz D."/>
            <person name="Mascagni F."/>
            <person name="Usai G."/>
            <person name="Natali L."/>
            <person name="Bassil N."/>
            <person name="Fernandez G.E."/>
            <person name="Lomsadze A."/>
            <person name="Armour M."/>
            <person name="Olukolu B."/>
            <person name="Poorten T."/>
            <person name="Britton C."/>
            <person name="Davik J."/>
            <person name="Ashrafi H."/>
            <person name="Aiden E.L."/>
            <person name="Borodovsky M."/>
            <person name="Worthington M."/>
        </authorList>
    </citation>
    <scope>NUCLEOTIDE SEQUENCE [LARGE SCALE GENOMIC DNA]</scope>
    <source>
        <strain evidence="1">PI 553951</strain>
    </source>
</reference>
<sequence>MSTMRIADIPDEVFPSESIFVNTLSKLGHVLPQPTAVVMNFYEELNSTPLISDLKSKFRKLLHVGFLSLSLPLQPLPESDSDATGCLSWLDEQRVLSVAYISSELWRPHLRTSSLLWLRHWKRVVYHFFGLFGTT</sequence>
<dbReference type="SUPFAM" id="SSF53756">
    <property type="entry name" value="UDP-Glycosyltransferase/glycogen phosphorylase"/>
    <property type="match status" value="1"/>
</dbReference>
<dbReference type="Gene3D" id="3.40.50.2000">
    <property type="entry name" value="Glycogen Phosphorylase B"/>
    <property type="match status" value="2"/>
</dbReference>
<gene>
    <name evidence="1" type="ORF">M0R45_009437</name>
</gene>
<dbReference type="EMBL" id="JBEDUW010000002">
    <property type="protein sequence ID" value="KAK9943842.1"/>
    <property type="molecule type" value="Genomic_DNA"/>
</dbReference>
<evidence type="ECO:0000313" key="2">
    <source>
        <dbReference type="Proteomes" id="UP001457282"/>
    </source>
</evidence>
<accession>A0AAW1Y4R5</accession>
<dbReference type="Proteomes" id="UP001457282">
    <property type="component" value="Unassembled WGS sequence"/>
</dbReference>
<evidence type="ECO:0000313" key="1">
    <source>
        <dbReference type="EMBL" id="KAK9943842.1"/>
    </source>
</evidence>
<keyword evidence="2" id="KW-1185">Reference proteome</keyword>
<proteinExistence type="predicted"/>